<name>A0AAD7WU06_9TELE</name>
<dbReference type="Proteomes" id="UP001221898">
    <property type="component" value="Unassembled WGS sequence"/>
</dbReference>
<keyword evidence="2" id="KW-1185">Reference proteome</keyword>
<accession>A0AAD7WU06</accession>
<evidence type="ECO:0000313" key="2">
    <source>
        <dbReference type="Proteomes" id="UP001221898"/>
    </source>
</evidence>
<reference evidence="1" key="1">
    <citation type="journal article" date="2023" name="Science">
        <title>Genome structures resolve the early diversification of teleost fishes.</title>
        <authorList>
            <person name="Parey E."/>
            <person name="Louis A."/>
            <person name="Montfort J."/>
            <person name="Bouchez O."/>
            <person name="Roques C."/>
            <person name="Iampietro C."/>
            <person name="Lluch J."/>
            <person name="Castinel A."/>
            <person name="Donnadieu C."/>
            <person name="Desvignes T."/>
            <person name="Floi Bucao C."/>
            <person name="Jouanno E."/>
            <person name="Wen M."/>
            <person name="Mejri S."/>
            <person name="Dirks R."/>
            <person name="Jansen H."/>
            <person name="Henkel C."/>
            <person name="Chen W.J."/>
            <person name="Zahm M."/>
            <person name="Cabau C."/>
            <person name="Klopp C."/>
            <person name="Thompson A.W."/>
            <person name="Robinson-Rechavi M."/>
            <person name="Braasch I."/>
            <person name="Lecointre G."/>
            <person name="Bobe J."/>
            <person name="Postlethwait J.H."/>
            <person name="Berthelot C."/>
            <person name="Roest Crollius H."/>
            <person name="Guiguen Y."/>
        </authorList>
    </citation>
    <scope>NUCLEOTIDE SEQUENCE</scope>
    <source>
        <strain evidence="1">NC1722</strain>
    </source>
</reference>
<proteinExistence type="predicted"/>
<gene>
    <name evidence="1" type="ORF">AAFF_G00242180</name>
</gene>
<dbReference type="AlphaFoldDB" id="A0AAD7WU06"/>
<protein>
    <submittedName>
        <fullName evidence="1">Uncharacterized protein</fullName>
    </submittedName>
</protein>
<sequence length="79" mass="8827">MCNLSLWGTEWLRTGEQPGGISRAGLHPNLFKISDGPCPSRPNQQCNNSVWNATRWKYILMLTSPASHSERTLGNEVTN</sequence>
<evidence type="ECO:0000313" key="1">
    <source>
        <dbReference type="EMBL" id="KAJ8409197.1"/>
    </source>
</evidence>
<dbReference type="EMBL" id="JAINUG010000032">
    <property type="protein sequence ID" value="KAJ8409197.1"/>
    <property type="molecule type" value="Genomic_DNA"/>
</dbReference>
<comment type="caution">
    <text evidence="1">The sequence shown here is derived from an EMBL/GenBank/DDBJ whole genome shotgun (WGS) entry which is preliminary data.</text>
</comment>
<organism evidence="1 2">
    <name type="scientific">Aldrovandia affinis</name>
    <dbReference type="NCBI Taxonomy" id="143900"/>
    <lineage>
        <taxon>Eukaryota</taxon>
        <taxon>Metazoa</taxon>
        <taxon>Chordata</taxon>
        <taxon>Craniata</taxon>
        <taxon>Vertebrata</taxon>
        <taxon>Euteleostomi</taxon>
        <taxon>Actinopterygii</taxon>
        <taxon>Neopterygii</taxon>
        <taxon>Teleostei</taxon>
        <taxon>Notacanthiformes</taxon>
        <taxon>Halosauridae</taxon>
        <taxon>Aldrovandia</taxon>
    </lineage>
</organism>